<dbReference type="EC" id="1.1.1.198" evidence="5"/>
<keyword evidence="2" id="KW-0520">NAD</keyword>
<dbReference type="Gene3D" id="3.40.50.720">
    <property type="entry name" value="NAD(P)-binding Rossmann-like Domain"/>
    <property type="match status" value="1"/>
</dbReference>
<evidence type="ECO:0000313" key="7">
    <source>
        <dbReference type="Proteomes" id="UP001567538"/>
    </source>
</evidence>
<evidence type="ECO:0000256" key="2">
    <source>
        <dbReference type="ARBA" id="ARBA00023027"/>
    </source>
</evidence>
<dbReference type="InterPro" id="IPR002347">
    <property type="entry name" value="SDR_fam"/>
</dbReference>
<name>A0ABD1I546_SALDI</name>
<dbReference type="FunFam" id="3.40.50.720:FF:000084">
    <property type="entry name" value="Short-chain dehydrogenase reductase"/>
    <property type="match status" value="1"/>
</dbReference>
<dbReference type="PROSITE" id="PS00061">
    <property type="entry name" value="ADH_SHORT"/>
    <property type="match status" value="1"/>
</dbReference>
<dbReference type="PRINTS" id="PR00081">
    <property type="entry name" value="GDHRDH"/>
</dbReference>
<dbReference type="InterPro" id="IPR020904">
    <property type="entry name" value="Sc_DH/Rdtase_CS"/>
</dbReference>
<comment type="function">
    <text evidence="4">Involved in the biosynthesis of monoterpene natural products related to camphor. Catalayzes the oxidation of (+)-borneol to (+)-camphor. Shows absolute selectivity towards (+)-borneol. Catalyzes the oxidation of (+)-isoborneol to (-)-camphor. Shows absolute selectivity towards (+)-isoborneol.</text>
</comment>
<dbReference type="SUPFAM" id="SSF51735">
    <property type="entry name" value="NAD(P)-binding Rossmann-fold domains"/>
    <property type="match status" value="1"/>
</dbReference>
<evidence type="ECO:0000256" key="3">
    <source>
        <dbReference type="ARBA" id="ARBA00052851"/>
    </source>
</evidence>
<dbReference type="InterPro" id="IPR036291">
    <property type="entry name" value="NAD(P)-bd_dom_sf"/>
</dbReference>
<sequence length="267" mass="27805">MSKNLMMKKLQGKVAIVTGGASGIGETTARVLAGHGARAVVIADIQSEKGRAVAESIGLQRCSYVQCDVTDEEQVKAMIEWTAKTYGGLDIMFSNAGTASSLPQAILDLDMSEYDRVMRVNASGMATCVKQAARKMVEMGTRGAIICTASTVAEKATEDLTDYTMSKRAVLGLMRSASLQLGPHGIRVNSVSPGAVLTPLASMKGLLKQADMDKDVGPYTSLKGATLTAENVADAVAFLASDEAALVTGVDLAVDSGAIAAPFHLSN</sequence>
<dbReference type="PANTHER" id="PTHR42820:SF21">
    <property type="entry name" value="SHORT-CHAIN DEHYDROGENASE REDUCTASE 3B-LIKE"/>
    <property type="match status" value="1"/>
</dbReference>
<accession>A0ABD1I546</accession>
<dbReference type="EMBL" id="JBEAFC010000003">
    <property type="protein sequence ID" value="KAL1562436.1"/>
    <property type="molecule type" value="Genomic_DNA"/>
</dbReference>
<organism evidence="6 7">
    <name type="scientific">Salvia divinorum</name>
    <name type="common">Maria pastora</name>
    <name type="synonym">Diviner's sage</name>
    <dbReference type="NCBI Taxonomy" id="28513"/>
    <lineage>
        <taxon>Eukaryota</taxon>
        <taxon>Viridiplantae</taxon>
        <taxon>Streptophyta</taxon>
        <taxon>Embryophyta</taxon>
        <taxon>Tracheophyta</taxon>
        <taxon>Spermatophyta</taxon>
        <taxon>Magnoliopsida</taxon>
        <taxon>eudicotyledons</taxon>
        <taxon>Gunneridae</taxon>
        <taxon>Pentapetalae</taxon>
        <taxon>asterids</taxon>
        <taxon>lamiids</taxon>
        <taxon>Lamiales</taxon>
        <taxon>Lamiaceae</taxon>
        <taxon>Nepetoideae</taxon>
        <taxon>Mentheae</taxon>
        <taxon>Salviinae</taxon>
        <taxon>Salvia</taxon>
        <taxon>Salvia subgen. Calosphace</taxon>
    </lineage>
</organism>
<dbReference type="PANTHER" id="PTHR42820">
    <property type="entry name" value="SHORT-CHAIN DEHYDROGENASE REDUCTASE"/>
    <property type="match status" value="1"/>
</dbReference>
<reference evidence="6 7" key="1">
    <citation type="submission" date="2024-06" db="EMBL/GenBank/DDBJ databases">
        <title>A chromosome level genome sequence of Diviner's sage (Salvia divinorum).</title>
        <authorList>
            <person name="Ford S.A."/>
            <person name="Ro D.-K."/>
            <person name="Ness R.W."/>
            <person name="Phillips M.A."/>
        </authorList>
    </citation>
    <scope>NUCLEOTIDE SEQUENCE [LARGE SCALE GENOMIC DNA]</scope>
    <source>
        <strain evidence="6">SAF-2024a</strain>
        <tissue evidence="6">Leaf</tissue>
    </source>
</reference>
<evidence type="ECO:0000256" key="5">
    <source>
        <dbReference type="ARBA" id="ARBA00066693"/>
    </source>
</evidence>
<dbReference type="Proteomes" id="UP001567538">
    <property type="component" value="Unassembled WGS sequence"/>
</dbReference>
<dbReference type="PRINTS" id="PR00080">
    <property type="entry name" value="SDRFAMILY"/>
</dbReference>
<comment type="catalytic activity">
    <reaction evidence="3">
        <text>(1R,2S,4R)-borneol + NAD(+) = (1R,4R)-camphor + NADH + H(+)</text>
        <dbReference type="Rhea" id="RHEA:17329"/>
        <dbReference type="ChEBI" id="CHEBI:15378"/>
        <dbReference type="ChEBI" id="CHEBI:15393"/>
        <dbReference type="ChEBI" id="CHEBI:15396"/>
        <dbReference type="ChEBI" id="CHEBI:57540"/>
        <dbReference type="ChEBI" id="CHEBI:57945"/>
        <dbReference type="EC" id="1.1.1.198"/>
    </reaction>
    <physiologicalReaction direction="left-to-right" evidence="3">
        <dbReference type="Rhea" id="RHEA:17330"/>
    </physiologicalReaction>
</comment>
<evidence type="ECO:0000256" key="4">
    <source>
        <dbReference type="ARBA" id="ARBA00059271"/>
    </source>
</evidence>
<protein>
    <recommendedName>
        <fullName evidence="5">(+)-borneol dehydrogenase</fullName>
        <ecNumber evidence="5">1.1.1.198</ecNumber>
    </recommendedName>
</protein>
<evidence type="ECO:0000313" key="6">
    <source>
        <dbReference type="EMBL" id="KAL1562436.1"/>
    </source>
</evidence>
<dbReference type="AlphaFoldDB" id="A0ABD1I546"/>
<keyword evidence="7" id="KW-1185">Reference proteome</keyword>
<dbReference type="Pfam" id="PF13561">
    <property type="entry name" value="adh_short_C2"/>
    <property type="match status" value="1"/>
</dbReference>
<proteinExistence type="inferred from homology"/>
<dbReference type="GO" id="GO:0047500">
    <property type="term" value="F:(+)-borneol dehydrogenase activity"/>
    <property type="evidence" value="ECO:0007669"/>
    <property type="project" value="UniProtKB-EC"/>
</dbReference>
<gene>
    <name evidence="6" type="ORF">AAHA92_05014</name>
</gene>
<comment type="similarity">
    <text evidence="1">Belongs to the short-chain dehydrogenases/reductases (SDR) family.</text>
</comment>
<evidence type="ECO:0000256" key="1">
    <source>
        <dbReference type="ARBA" id="ARBA00006484"/>
    </source>
</evidence>
<comment type="caution">
    <text evidence="6">The sequence shown here is derived from an EMBL/GenBank/DDBJ whole genome shotgun (WGS) entry which is preliminary data.</text>
</comment>